<dbReference type="Proteomes" id="UP000596276">
    <property type="component" value="Chromosome 6"/>
</dbReference>
<evidence type="ECO:0000313" key="1">
    <source>
        <dbReference type="EMBL" id="QRD93981.1"/>
    </source>
</evidence>
<gene>
    <name evidence="1" type="ORF">F9C07_1758067</name>
</gene>
<dbReference type="AlphaFoldDB" id="A0A7U2N1V6"/>
<accession>A0A7U2N1V6</accession>
<dbReference type="SUPFAM" id="SSF52777">
    <property type="entry name" value="CoA-dependent acyltransferases"/>
    <property type="match status" value="1"/>
</dbReference>
<keyword evidence="2" id="KW-1185">Reference proteome</keyword>
<evidence type="ECO:0008006" key="3">
    <source>
        <dbReference type="Google" id="ProtNLM"/>
    </source>
</evidence>
<name>A0A7U2N1V6_ASPFN</name>
<evidence type="ECO:0000313" key="2">
    <source>
        <dbReference type="Proteomes" id="UP000596276"/>
    </source>
</evidence>
<organism evidence="1 2">
    <name type="scientific">Aspergillus flavus (strain ATCC 200026 / FGSC A1120 / IAM 13836 / NRRL 3357 / JCM 12722 / SRRC 167)</name>
    <dbReference type="NCBI Taxonomy" id="332952"/>
    <lineage>
        <taxon>Eukaryota</taxon>
        <taxon>Fungi</taxon>
        <taxon>Dikarya</taxon>
        <taxon>Ascomycota</taxon>
        <taxon>Pezizomycotina</taxon>
        <taxon>Eurotiomycetes</taxon>
        <taxon>Eurotiomycetidae</taxon>
        <taxon>Eurotiales</taxon>
        <taxon>Aspergillaceae</taxon>
        <taxon>Aspergillus</taxon>
        <taxon>Aspergillus subgen. Circumdati</taxon>
    </lineage>
</organism>
<reference evidence="2" key="1">
    <citation type="journal article" date="2021" name="G3 (Bethesda)">
        <title>Chromosome assembled and annotated genome sequence of Aspergillus flavus NRRL 3357.</title>
        <authorList>
            <person name="Skerker J.M."/>
            <person name="Pianalto K.M."/>
            <person name="Mondo S.J."/>
            <person name="Yang K."/>
            <person name="Arkin A.P."/>
            <person name="Keller N.P."/>
            <person name="Grigoriev I.V."/>
            <person name="Louise Glass N.L."/>
        </authorList>
    </citation>
    <scope>NUCLEOTIDE SEQUENCE [LARGE SCALE GENOMIC DNA]</scope>
    <source>
        <strain evidence="2">ATCC 200026 / FGSC A1120 / IAM 13836 / NRRL 3357 / JCM 12722 / SRRC 167</strain>
    </source>
</reference>
<dbReference type="Gene3D" id="3.30.559.10">
    <property type="entry name" value="Chloramphenicol acetyltransferase-like domain"/>
    <property type="match status" value="1"/>
</dbReference>
<protein>
    <recommendedName>
        <fullName evidence="3">Condensation domain-containing protein</fullName>
    </recommendedName>
</protein>
<dbReference type="EMBL" id="CP044623">
    <property type="protein sequence ID" value="QRD93981.1"/>
    <property type="molecule type" value="Genomic_DNA"/>
</dbReference>
<proteinExistence type="predicted"/>
<sequence>MIIRLHDNGELHLSVYVYELKGLVDESALRRAVEALTVNHPILRATWAKSNSGYCQVLLPTTAVSFSSFDGCILNHIQQTKAVILTPRQRNVRFSLIRDKPRGTTFLTIALHHAICDVFTRYLLERDLVRALGAPMIFFNVAHHSLGTAISRNI</sequence>
<dbReference type="InterPro" id="IPR023213">
    <property type="entry name" value="CAT-like_dom_sf"/>
</dbReference>
<dbReference type="VEuPathDB" id="FungiDB:F9C07_1758067"/>